<dbReference type="eggNOG" id="KOG1611">
    <property type="taxonomic scope" value="Eukaryota"/>
</dbReference>
<keyword evidence="4" id="KW-1185">Reference proteome</keyword>
<proteinExistence type="inferred from homology"/>
<dbReference type="Gene3D" id="3.40.50.720">
    <property type="entry name" value="NAD(P)-binding Rossmann-like Domain"/>
    <property type="match status" value="1"/>
</dbReference>
<evidence type="ECO:0000313" key="3">
    <source>
        <dbReference type="EMBL" id="KDN71869.1"/>
    </source>
</evidence>
<comment type="caution">
    <text evidence="3">The sequence shown here is derived from an EMBL/GenBank/DDBJ whole genome shotgun (WGS) entry which is preliminary data.</text>
</comment>
<name>A0A066XW04_COLSU</name>
<dbReference type="Proteomes" id="UP000027238">
    <property type="component" value="Unassembled WGS sequence"/>
</dbReference>
<dbReference type="HOGENOM" id="CLU_010194_9_0_1"/>
<evidence type="ECO:0000313" key="4">
    <source>
        <dbReference type="Proteomes" id="UP000027238"/>
    </source>
</evidence>
<organism evidence="3 4">
    <name type="scientific">Colletotrichum sublineola</name>
    <name type="common">Sorghum anthracnose fungus</name>
    <dbReference type="NCBI Taxonomy" id="1173701"/>
    <lineage>
        <taxon>Eukaryota</taxon>
        <taxon>Fungi</taxon>
        <taxon>Dikarya</taxon>
        <taxon>Ascomycota</taxon>
        <taxon>Pezizomycotina</taxon>
        <taxon>Sordariomycetes</taxon>
        <taxon>Hypocreomycetidae</taxon>
        <taxon>Glomerellales</taxon>
        <taxon>Glomerellaceae</taxon>
        <taxon>Colletotrichum</taxon>
        <taxon>Colletotrichum graminicola species complex</taxon>
    </lineage>
</organism>
<dbReference type="GO" id="GO:0016491">
    <property type="term" value="F:oxidoreductase activity"/>
    <property type="evidence" value="ECO:0007669"/>
    <property type="project" value="TreeGrafter"/>
</dbReference>
<dbReference type="PRINTS" id="PR00081">
    <property type="entry name" value="GDHRDH"/>
</dbReference>
<evidence type="ECO:0000256" key="2">
    <source>
        <dbReference type="RuleBase" id="RU000363"/>
    </source>
</evidence>
<dbReference type="InterPro" id="IPR036291">
    <property type="entry name" value="NAD(P)-bd_dom_sf"/>
</dbReference>
<dbReference type="SUPFAM" id="SSF51735">
    <property type="entry name" value="NAD(P)-binding Rossmann-fold domains"/>
    <property type="match status" value="1"/>
</dbReference>
<dbReference type="PANTHER" id="PTHR43544">
    <property type="entry name" value="SHORT-CHAIN DEHYDROGENASE/REDUCTASE"/>
    <property type="match status" value="1"/>
</dbReference>
<evidence type="ECO:0000256" key="1">
    <source>
        <dbReference type="ARBA" id="ARBA00006484"/>
    </source>
</evidence>
<gene>
    <name evidence="3" type="ORF">CSUB01_10975</name>
</gene>
<dbReference type="OrthoDB" id="1933717at2759"/>
<reference evidence="4" key="1">
    <citation type="journal article" date="2014" name="Genome Announc.">
        <title>Draft genome sequence of Colletotrichum sublineola, a destructive pathogen of cultivated sorghum.</title>
        <authorList>
            <person name="Baroncelli R."/>
            <person name="Sanz-Martin J.M."/>
            <person name="Rech G.E."/>
            <person name="Sukno S.A."/>
            <person name="Thon M.R."/>
        </authorList>
    </citation>
    <scope>NUCLEOTIDE SEQUENCE [LARGE SCALE GENOMIC DNA]</scope>
    <source>
        <strain evidence="4">TX430BB</strain>
    </source>
</reference>
<dbReference type="InterPro" id="IPR002347">
    <property type="entry name" value="SDR_fam"/>
</dbReference>
<comment type="similarity">
    <text evidence="1 2">Belongs to the short-chain dehydrogenases/reductases (SDR) family.</text>
</comment>
<protein>
    <submittedName>
        <fullName evidence="3">Putative short chain dehydrogenase</fullName>
    </submittedName>
</protein>
<dbReference type="EMBL" id="JMSE01000107">
    <property type="protein sequence ID" value="KDN71869.1"/>
    <property type="molecule type" value="Genomic_DNA"/>
</dbReference>
<dbReference type="GO" id="GO:0005737">
    <property type="term" value="C:cytoplasm"/>
    <property type="evidence" value="ECO:0007669"/>
    <property type="project" value="TreeGrafter"/>
</dbReference>
<dbReference type="GO" id="GO:0019748">
    <property type="term" value="P:secondary metabolic process"/>
    <property type="evidence" value="ECO:0007669"/>
    <property type="project" value="TreeGrafter"/>
</dbReference>
<dbReference type="OMA" id="SWGAKVW"/>
<dbReference type="PRINTS" id="PR00080">
    <property type="entry name" value="SDRFAMILY"/>
</dbReference>
<dbReference type="InterPro" id="IPR051468">
    <property type="entry name" value="Fungal_SecMetab_SDRs"/>
</dbReference>
<accession>A0A066XW04</accession>
<sequence>MSSKKIILVTGANQGIGYDTSVALASASPNNHVIIGSRSQERGAKAVEDIRARNPAGTVSLLQLDVTSDDSIKAAVDSLTAEFGVLDVLVNNAGIVITQPKDRRSELLDTFNTNAAGALILAEALVPLLKKSKDPRIINVSSGLGSISQRTDPGSKYYEVGAVSYRISKAALNMATAHMAYDFKSWGAKVWAYCPGYVVTNLTGENDRQRRIESGADSAETSAQGILEIVEGKRDGEVGKFITRYGGQYSW</sequence>
<dbReference type="AlphaFoldDB" id="A0A066XW04"/>
<dbReference type="Pfam" id="PF00106">
    <property type="entry name" value="adh_short"/>
    <property type="match status" value="1"/>
</dbReference>
<dbReference type="PANTHER" id="PTHR43544:SF32">
    <property type="entry name" value="CHAIN DEHYDROGENASE, PUTATIVE (AFU_ORTHOLOGUE AFUA_5G01530)-RELATED"/>
    <property type="match status" value="1"/>
</dbReference>